<dbReference type="Proteomes" id="UP000001542">
    <property type="component" value="Unassembled WGS sequence"/>
</dbReference>
<accession>A2FEN9</accession>
<dbReference type="InParanoid" id="A2FEN9"/>
<evidence type="ECO:0000313" key="1">
    <source>
        <dbReference type="EMBL" id="EAX96619.1"/>
    </source>
</evidence>
<dbReference type="SUPFAM" id="SSF49785">
    <property type="entry name" value="Galactose-binding domain-like"/>
    <property type="match status" value="1"/>
</dbReference>
<proteinExistence type="predicted"/>
<dbReference type="Gene3D" id="2.60.120.260">
    <property type="entry name" value="Galactose-binding domain-like"/>
    <property type="match status" value="1"/>
</dbReference>
<dbReference type="AlphaFoldDB" id="A2FEN9"/>
<reference evidence="1" key="2">
    <citation type="journal article" date="2007" name="Science">
        <title>Draft genome sequence of the sexually transmitted pathogen Trichomonas vaginalis.</title>
        <authorList>
            <person name="Carlton J.M."/>
            <person name="Hirt R.P."/>
            <person name="Silva J.C."/>
            <person name="Delcher A.L."/>
            <person name="Schatz M."/>
            <person name="Zhao Q."/>
            <person name="Wortman J.R."/>
            <person name="Bidwell S.L."/>
            <person name="Alsmark U.C.M."/>
            <person name="Besteiro S."/>
            <person name="Sicheritz-Ponten T."/>
            <person name="Noel C.J."/>
            <person name="Dacks J.B."/>
            <person name="Foster P.G."/>
            <person name="Simillion C."/>
            <person name="Van de Peer Y."/>
            <person name="Miranda-Saavedra D."/>
            <person name="Barton G.J."/>
            <person name="Westrop G.D."/>
            <person name="Mueller S."/>
            <person name="Dessi D."/>
            <person name="Fiori P.L."/>
            <person name="Ren Q."/>
            <person name="Paulsen I."/>
            <person name="Zhang H."/>
            <person name="Bastida-Corcuera F.D."/>
            <person name="Simoes-Barbosa A."/>
            <person name="Brown M.T."/>
            <person name="Hayes R.D."/>
            <person name="Mukherjee M."/>
            <person name="Okumura C.Y."/>
            <person name="Schneider R."/>
            <person name="Smith A.J."/>
            <person name="Vanacova S."/>
            <person name="Villalvazo M."/>
            <person name="Haas B.J."/>
            <person name="Pertea M."/>
            <person name="Feldblyum T.V."/>
            <person name="Utterback T.R."/>
            <person name="Shu C.L."/>
            <person name="Osoegawa K."/>
            <person name="de Jong P.J."/>
            <person name="Hrdy I."/>
            <person name="Horvathova L."/>
            <person name="Zubacova Z."/>
            <person name="Dolezal P."/>
            <person name="Malik S.B."/>
            <person name="Logsdon J.M. Jr."/>
            <person name="Henze K."/>
            <person name="Gupta A."/>
            <person name="Wang C.C."/>
            <person name="Dunne R.L."/>
            <person name="Upcroft J.A."/>
            <person name="Upcroft P."/>
            <person name="White O."/>
            <person name="Salzberg S.L."/>
            <person name="Tang P."/>
            <person name="Chiu C.-H."/>
            <person name="Lee Y.-S."/>
            <person name="Embley T.M."/>
            <person name="Coombs G.H."/>
            <person name="Mottram J.C."/>
            <person name="Tachezy J."/>
            <person name="Fraser-Liggett C.M."/>
            <person name="Johnson P.J."/>
        </authorList>
    </citation>
    <scope>NUCLEOTIDE SEQUENCE [LARGE SCALE GENOMIC DNA]</scope>
    <source>
        <strain evidence="1">G3</strain>
    </source>
</reference>
<dbReference type="VEuPathDB" id="TrichDB:TVAGG3_0375420"/>
<name>A2FEN9_TRIV3</name>
<reference evidence="1" key="1">
    <citation type="submission" date="2006-10" db="EMBL/GenBank/DDBJ databases">
        <authorList>
            <person name="Amadeo P."/>
            <person name="Zhao Q."/>
            <person name="Wortman J."/>
            <person name="Fraser-Liggett C."/>
            <person name="Carlton J."/>
        </authorList>
    </citation>
    <scope>NUCLEOTIDE SEQUENCE</scope>
    <source>
        <strain evidence="1">G3</strain>
    </source>
</reference>
<evidence type="ECO:0000313" key="2">
    <source>
        <dbReference type="Proteomes" id="UP000001542"/>
    </source>
</evidence>
<organism evidence="1 2">
    <name type="scientific">Trichomonas vaginalis (strain ATCC PRA-98 / G3)</name>
    <dbReference type="NCBI Taxonomy" id="412133"/>
    <lineage>
        <taxon>Eukaryota</taxon>
        <taxon>Metamonada</taxon>
        <taxon>Parabasalia</taxon>
        <taxon>Trichomonadida</taxon>
        <taxon>Trichomonadidae</taxon>
        <taxon>Trichomonas</taxon>
    </lineage>
</organism>
<dbReference type="SMR" id="A2FEN9"/>
<dbReference type="VEuPathDB" id="TrichDB:TVAG_148940"/>
<sequence length="430" mass="50095">MSDNKSFRLSSLGLQNVGIGHKTDNFTLVVGDKSYKCNKFFVDFISPKIAEIHLIDPLLDTFQLDIPDPNGYFSILLDLMNGKPIKLQTEHLEFLKKAAHALGNNELLLKLLDIPNENINYRNALSVLEEKLPYGLDVTNEINIIASSFYNIKSKLLEDLDIDILMRILNSPNLVIESERKLFKFVKRIIENNEEGQVLLSSINYTQLPDEDMEQFGKIVQFDESKTLLWNSFQSRLLLECKVVQQKTRYNKKIAKCLYVEDKMFDGIFNYIRKLNKGVNPIDCGAVSAKVQVSECTIKIRELFERDTHPRWYLTEKDNNFLQFDFINGKVSMNGYSWGSGSESSYWEFPVSYTWEGSEDNENWTPIDIKDNNEEMGGNEKTHHWDCEKSPFFRYIRFRLRNVQRRGGLYSTQLELFGFYEEPKEQNPNK</sequence>
<protein>
    <recommendedName>
        <fullName evidence="3">F5/8 type C domain-containing protein</fullName>
    </recommendedName>
</protein>
<keyword evidence="2" id="KW-1185">Reference proteome</keyword>
<dbReference type="RefSeq" id="XP_001309549.1">
    <property type="nucleotide sequence ID" value="XM_001309548.1"/>
</dbReference>
<dbReference type="KEGG" id="tva:4754392"/>
<evidence type="ECO:0008006" key="3">
    <source>
        <dbReference type="Google" id="ProtNLM"/>
    </source>
</evidence>
<dbReference type="EMBL" id="DS113750">
    <property type="protein sequence ID" value="EAX96619.1"/>
    <property type="molecule type" value="Genomic_DNA"/>
</dbReference>
<dbReference type="InterPro" id="IPR008979">
    <property type="entry name" value="Galactose-bd-like_sf"/>
</dbReference>
<gene>
    <name evidence="1" type="ORF">TVAG_148940</name>
</gene>